<evidence type="ECO:0000256" key="4">
    <source>
        <dbReference type="PROSITE-ProRule" id="PRU00335"/>
    </source>
</evidence>
<evidence type="ECO:0000313" key="7">
    <source>
        <dbReference type="Proteomes" id="UP001224674"/>
    </source>
</evidence>
<dbReference type="RefSeq" id="WP_279673959.1">
    <property type="nucleotide sequence ID" value="NZ_CP122562.1"/>
</dbReference>
<keyword evidence="2 4" id="KW-0238">DNA-binding</keyword>
<name>A0AAJ6AJM2_9MICC</name>
<evidence type="ECO:0000256" key="1">
    <source>
        <dbReference type="ARBA" id="ARBA00023015"/>
    </source>
</evidence>
<dbReference type="InterPro" id="IPR001647">
    <property type="entry name" value="HTH_TetR"/>
</dbReference>
<evidence type="ECO:0000256" key="2">
    <source>
        <dbReference type="ARBA" id="ARBA00023125"/>
    </source>
</evidence>
<proteinExistence type="predicted"/>
<feature type="DNA-binding region" description="H-T-H motif" evidence="4">
    <location>
        <begin position="31"/>
        <end position="50"/>
    </location>
</feature>
<dbReference type="SUPFAM" id="SSF46689">
    <property type="entry name" value="Homeodomain-like"/>
    <property type="match status" value="1"/>
</dbReference>
<sequence>MTRVQQRQRNRVLLLEAAERIFAARGVEGASLDDVALEAGLTKGAVYSNFRNKGDLILEVIRYRQTLSQEAQDFHAILDRATDDRERLEAWCDAWILTARSGDRSSYVRLLFDFIPYALRDEQLTARFLEFISPADDISIAESPIPSDSTFARIPVGDQFRILTALDLGLSALGLFDPDNVKPELYKTAVLSLAHTLYDASTESEYSQQPQNGGHEPDRQ</sequence>
<dbReference type="Pfam" id="PF00440">
    <property type="entry name" value="TetR_N"/>
    <property type="match status" value="1"/>
</dbReference>
<dbReference type="PANTHER" id="PTHR30055">
    <property type="entry name" value="HTH-TYPE TRANSCRIPTIONAL REGULATOR RUTR"/>
    <property type="match status" value="1"/>
</dbReference>
<dbReference type="GO" id="GO:0000976">
    <property type="term" value="F:transcription cis-regulatory region binding"/>
    <property type="evidence" value="ECO:0007669"/>
    <property type="project" value="TreeGrafter"/>
</dbReference>
<evidence type="ECO:0000259" key="5">
    <source>
        <dbReference type="PROSITE" id="PS50977"/>
    </source>
</evidence>
<reference evidence="6 7" key="1">
    <citation type="submission" date="2023-03" db="EMBL/GenBank/DDBJ databases">
        <title>Complete genome sequences of several Auritidibacter ignavus strains isolated from ear infections.</title>
        <authorList>
            <person name="Baehr T."/>
            <person name="Baumhoegger A.M."/>
        </authorList>
    </citation>
    <scope>NUCLEOTIDE SEQUENCE [LARGE SCALE GENOMIC DNA]</scope>
    <source>
        <strain evidence="6 7">BABAE-6</strain>
    </source>
</reference>
<evidence type="ECO:0000313" key="6">
    <source>
        <dbReference type="EMBL" id="WGH93907.1"/>
    </source>
</evidence>
<dbReference type="PANTHER" id="PTHR30055:SF234">
    <property type="entry name" value="HTH-TYPE TRANSCRIPTIONAL REGULATOR BETI"/>
    <property type="match status" value="1"/>
</dbReference>
<dbReference type="GO" id="GO:0003700">
    <property type="term" value="F:DNA-binding transcription factor activity"/>
    <property type="evidence" value="ECO:0007669"/>
    <property type="project" value="TreeGrafter"/>
</dbReference>
<dbReference type="PRINTS" id="PR00455">
    <property type="entry name" value="HTHTETR"/>
</dbReference>
<keyword evidence="7" id="KW-1185">Reference proteome</keyword>
<dbReference type="Gene3D" id="1.10.357.10">
    <property type="entry name" value="Tetracycline Repressor, domain 2"/>
    <property type="match status" value="1"/>
</dbReference>
<dbReference type="EMBL" id="CP122566">
    <property type="protein sequence ID" value="WGH93907.1"/>
    <property type="molecule type" value="Genomic_DNA"/>
</dbReference>
<dbReference type="InterPro" id="IPR009057">
    <property type="entry name" value="Homeodomain-like_sf"/>
</dbReference>
<keyword evidence="1" id="KW-0805">Transcription regulation</keyword>
<dbReference type="PROSITE" id="PS50977">
    <property type="entry name" value="HTH_TETR_2"/>
    <property type="match status" value="1"/>
</dbReference>
<dbReference type="InterPro" id="IPR050109">
    <property type="entry name" value="HTH-type_TetR-like_transc_reg"/>
</dbReference>
<protein>
    <submittedName>
        <fullName evidence="6">TetR family transcriptional regulator</fullName>
    </submittedName>
</protein>
<evidence type="ECO:0000256" key="3">
    <source>
        <dbReference type="ARBA" id="ARBA00023163"/>
    </source>
</evidence>
<dbReference type="AlphaFoldDB" id="A0AAJ6AJM2"/>
<keyword evidence="3" id="KW-0804">Transcription</keyword>
<dbReference type="Proteomes" id="UP001224674">
    <property type="component" value="Chromosome"/>
</dbReference>
<organism evidence="6 7">
    <name type="scientific">Auritidibacter ignavus</name>
    <dbReference type="NCBI Taxonomy" id="678932"/>
    <lineage>
        <taxon>Bacteria</taxon>
        <taxon>Bacillati</taxon>
        <taxon>Actinomycetota</taxon>
        <taxon>Actinomycetes</taxon>
        <taxon>Micrococcales</taxon>
        <taxon>Micrococcaceae</taxon>
        <taxon>Auritidibacter</taxon>
    </lineage>
</organism>
<gene>
    <name evidence="6" type="ORF">QDX21_03655</name>
</gene>
<feature type="domain" description="HTH tetR-type" evidence="5">
    <location>
        <begin position="8"/>
        <end position="68"/>
    </location>
</feature>
<accession>A0AAJ6AJM2</accession>